<feature type="non-terminal residue" evidence="1">
    <location>
        <position position="1"/>
    </location>
</feature>
<dbReference type="SUPFAM" id="SSF52540">
    <property type="entry name" value="P-loop containing nucleoside triphosphate hydrolases"/>
    <property type="match status" value="1"/>
</dbReference>
<dbReference type="Proteomes" id="UP000657035">
    <property type="component" value="Unassembled WGS sequence"/>
</dbReference>
<keyword evidence="2" id="KW-1185">Reference proteome</keyword>
<sequence length="103" mass="10999">PHSSDPPGPRYRSIAQSYFCKAHSVLLFCNAGSFSSFLGDRQWIQDIRAHGSLFCETSAKDGTDVVGAVLHLAQAVKRTMGLSKGHSAGLDLSIPSRAAPHCC</sequence>
<accession>A0A851QD58</accession>
<proteinExistence type="predicted"/>
<dbReference type="OrthoDB" id="9267600at2759"/>
<evidence type="ECO:0000313" key="1">
    <source>
        <dbReference type="EMBL" id="NXC78275.1"/>
    </source>
</evidence>
<dbReference type="AlphaFoldDB" id="A0A851QD58"/>
<feature type="non-terminal residue" evidence="1">
    <location>
        <position position="103"/>
    </location>
</feature>
<organism evidence="1 2">
    <name type="scientific">Anhinga anhinga</name>
    <name type="common">Anhinga</name>
    <name type="synonym">Plotus anhinga</name>
    <dbReference type="NCBI Taxonomy" id="56067"/>
    <lineage>
        <taxon>Eukaryota</taxon>
        <taxon>Metazoa</taxon>
        <taxon>Chordata</taxon>
        <taxon>Craniata</taxon>
        <taxon>Vertebrata</taxon>
        <taxon>Euteleostomi</taxon>
        <taxon>Archelosauria</taxon>
        <taxon>Archosauria</taxon>
        <taxon>Dinosauria</taxon>
        <taxon>Saurischia</taxon>
        <taxon>Theropoda</taxon>
        <taxon>Coelurosauria</taxon>
        <taxon>Aves</taxon>
        <taxon>Neognathae</taxon>
        <taxon>Neoaves</taxon>
        <taxon>Aequornithes</taxon>
        <taxon>Suliformes</taxon>
        <taxon>Anhingidae</taxon>
        <taxon>Anhinga</taxon>
    </lineage>
</organism>
<name>A0A851QD58_ANHAN</name>
<protein>
    <submittedName>
        <fullName evidence="1">RASEF protein</fullName>
    </submittedName>
</protein>
<dbReference type="InterPro" id="IPR027417">
    <property type="entry name" value="P-loop_NTPase"/>
</dbReference>
<reference evidence="1" key="1">
    <citation type="submission" date="2019-09" db="EMBL/GenBank/DDBJ databases">
        <title>Bird 10,000 Genomes (B10K) Project - Family phase.</title>
        <authorList>
            <person name="Zhang G."/>
        </authorList>
    </citation>
    <scope>NUCLEOTIDE SEQUENCE</scope>
    <source>
        <strain evidence="1">B10K-CU-031-38</strain>
    </source>
</reference>
<evidence type="ECO:0000313" key="2">
    <source>
        <dbReference type="Proteomes" id="UP000657035"/>
    </source>
</evidence>
<gene>
    <name evidence="1" type="primary">Rasef_1</name>
    <name evidence="1" type="ORF">ANHANH_R15073</name>
</gene>
<dbReference type="EMBL" id="WBMU01006770">
    <property type="protein sequence ID" value="NXC78275.1"/>
    <property type="molecule type" value="Genomic_DNA"/>
</dbReference>
<comment type="caution">
    <text evidence="1">The sequence shown here is derived from an EMBL/GenBank/DDBJ whole genome shotgun (WGS) entry which is preliminary data.</text>
</comment>